<evidence type="ECO:0000256" key="5">
    <source>
        <dbReference type="ARBA" id="ARBA00022989"/>
    </source>
</evidence>
<feature type="transmembrane region" description="Helical" evidence="7">
    <location>
        <begin position="187"/>
        <end position="209"/>
    </location>
</feature>
<name>A0A9X4XK78_9BRAD</name>
<evidence type="ECO:0000256" key="8">
    <source>
        <dbReference type="SAM" id="MobiDB-lite"/>
    </source>
</evidence>
<dbReference type="PANTHER" id="PTHR11706:SF33">
    <property type="entry name" value="NATURAL RESISTANCE-ASSOCIATED MACROPHAGE PROTEIN 2"/>
    <property type="match status" value="1"/>
</dbReference>
<feature type="transmembrane region" description="Helical" evidence="7">
    <location>
        <begin position="84"/>
        <end position="103"/>
    </location>
</feature>
<accession>A0A9X4XK78</accession>
<keyword evidence="7" id="KW-0406">Ion transport</keyword>
<proteinExistence type="inferred from homology"/>
<dbReference type="NCBIfam" id="TIGR01197">
    <property type="entry name" value="nramp"/>
    <property type="match status" value="1"/>
</dbReference>
<comment type="subcellular location">
    <subcellularLocation>
        <location evidence="7">Cell membrane</location>
        <topology evidence="7">Multi-pass membrane protein</topology>
    </subcellularLocation>
    <subcellularLocation>
        <location evidence="1">Membrane</location>
        <topology evidence="1">Multi-pass membrane protein</topology>
    </subcellularLocation>
</comment>
<feature type="transmembrane region" description="Helical" evidence="7">
    <location>
        <begin position="419"/>
        <end position="441"/>
    </location>
</feature>
<comment type="function">
    <text evidence="7">H(+)-stimulated, divalent metal cation uptake system.</text>
</comment>
<keyword evidence="3 7" id="KW-0812">Transmembrane</keyword>
<dbReference type="GO" id="GO:0015086">
    <property type="term" value="F:cadmium ion transmembrane transporter activity"/>
    <property type="evidence" value="ECO:0007669"/>
    <property type="project" value="TreeGrafter"/>
</dbReference>
<evidence type="ECO:0000256" key="2">
    <source>
        <dbReference type="ARBA" id="ARBA00022448"/>
    </source>
</evidence>
<dbReference type="AlphaFoldDB" id="A0A9X4XK78"/>
<organism evidence="9 10">
    <name type="scientific">Rhodoplanes serenus</name>
    <dbReference type="NCBI Taxonomy" id="200615"/>
    <lineage>
        <taxon>Bacteria</taxon>
        <taxon>Pseudomonadati</taxon>
        <taxon>Pseudomonadota</taxon>
        <taxon>Alphaproteobacteria</taxon>
        <taxon>Hyphomicrobiales</taxon>
        <taxon>Nitrobacteraceae</taxon>
        <taxon>Rhodoplanes</taxon>
    </lineage>
</organism>
<dbReference type="GO" id="GO:0005384">
    <property type="term" value="F:manganese ion transmembrane transporter activity"/>
    <property type="evidence" value="ECO:0007669"/>
    <property type="project" value="TreeGrafter"/>
</dbReference>
<dbReference type="PANTHER" id="PTHR11706">
    <property type="entry name" value="SOLUTE CARRIER PROTEIN FAMILY 11 MEMBER"/>
    <property type="match status" value="1"/>
</dbReference>
<evidence type="ECO:0000313" key="10">
    <source>
        <dbReference type="Proteomes" id="UP000438991"/>
    </source>
</evidence>
<feature type="transmembrane region" description="Helical" evidence="7">
    <location>
        <begin position="384"/>
        <end position="407"/>
    </location>
</feature>
<feature type="transmembrane region" description="Helical" evidence="7">
    <location>
        <begin position="149"/>
        <end position="175"/>
    </location>
</feature>
<dbReference type="HAMAP" id="MF_00221">
    <property type="entry name" value="NRAMP"/>
    <property type="match status" value="1"/>
</dbReference>
<evidence type="ECO:0000313" key="9">
    <source>
        <dbReference type="EMBL" id="MTW16692.1"/>
    </source>
</evidence>
<dbReference type="NCBIfam" id="NF037982">
    <property type="entry name" value="Nramp_1"/>
    <property type="match status" value="1"/>
</dbReference>
<feature type="transmembrane region" description="Helical" evidence="7">
    <location>
        <begin position="360"/>
        <end position="378"/>
    </location>
</feature>
<keyword evidence="6 7" id="KW-0472">Membrane</keyword>
<gene>
    <name evidence="7 9" type="primary">mntH</name>
    <name evidence="9" type="ORF">GJ689_10805</name>
</gene>
<keyword evidence="4 7" id="KW-0769">Symport</keyword>
<dbReference type="Proteomes" id="UP000438991">
    <property type="component" value="Unassembled WGS sequence"/>
</dbReference>
<keyword evidence="7" id="KW-1003">Cell membrane</keyword>
<feature type="transmembrane region" description="Helical" evidence="7">
    <location>
        <begin position="46"/>
        <end position="64"/>
    </location>
</feature>
<dbReference type="PRINTS" id="PR00447">
    <property type="entry name" value="NATRESASSCMP"/>
</dbReference>
<feature type="transmembrane region" description="Helical" evidence="7">
    <location>
        <begin position="317"/>
        <end position="340"/>
    </location>
</feature>
<reference evidence="9 10" key="1">
    <citation type="submission" date="2019-11" db="EMBL/GenBank/DDBJ databases">
        <title>Whole-genome sequence of Rhodoplanes serenus DSM 18633, type strain.</title>
        <authorList>
            <person name="Kyndt J.A."/>
            <person name="Meyer T.E."/>
        </authorList>
    </citation>
    <scope>NUCLEOTIDE SEQUENCE [LARGE SCALE GENOMIC DNA]</scope>
    <source>
        <strain evidence="9 10">DSM 18633</strain>
    </source>
</reference>
<dbReference type="NCBIfam" id="NF001923">
    <property type="entry name" value="PRK00701.1"/>
    <property type="match status" value="1"/>
</dbReference>
<dbReference type="GO" id="GO:0046872">
    <property type="term" value="F:metal ion binding"/>
    <property type="evidence" value="ECO:0007669"/>
    <property type="project" value="UniProtKB-UniRule"/>
</dbReference>
<evidence type="ECO:0000256" key="3">
    <source>
        <dbReference type="ARBA" id="ARBA00022692"/>
    </source>
</evidence>
<protein>
    <recommendedName>
        <fullName evidence="7">Divalent metal cation transporter MntH</fullName>
    </recommendedName>
</protein>
<feature type="transmembrane region" description="Helical" evidence="7">
    <location>
        <begin position="229"/>
        <end position="247"/>
    </location>
</feature>
<dbReference type="GO" id="GO:0005886">
    <property type="term" value="C:plasma membrane"/>
    <property type="evidence" value="ECO:0007669"/>
    <property type="project" value="UniProtKB-SubCell"/>
</dbReference>
<sequence length="453" mass="47553">MAINSRTTERTSPAMAIGTGRDVTGDQPSDRTTEAIRDALAGRRRGRWTFLLFAGPAVISSIAYMDPGNFATNIQAGAKYGYTLLWVVLVANVVAMVFQGLSAKLGIVTNQNLAEVSRDNLPKPVVWLMWVVGEIAAMATDLAEFLGGAIGFSLLLGVPLMVGMAITAVITYGILLFERAGFRAMELIIGAMVMVIGLCYLIEVFIAPIDWSAAATGLVTPHIPSGEALTIAVGIIGATVMPHAIYLHSGLTQSRAPARNAAERRALLRWSNREVVIALAIAGLVNMAMVMMAAAAFHLGHSDVGEIEAAYKTLTPLLGAGAAAVFLVSLIASGISSSVVGTMAGQLIMQGFVGFRIPLLVRRLVTMAPAFVVVALGANVTDALVLSQVVLSLALPFPMLALVWFTGRRDLMGEHANGPLLQAGAIVGAVIVSLLNVVLLLQTFGALDGWLPG</sequence>
<dbReference type="GO" id="GO:0034755">
    <property type="term" value="P:iron ion transmembrane transport"/>
    <property type="evidence" value="ECO:0007669"/>
    <property type="project" value="TreeGrafter"/>
</dbReference>
<comment type="similarity">
    <text evidence="7">Belongs to the NRAMP family.</text>
</comment>
<comment type="caution">
    <text evidence="9">The sequence shown here is derived from an EMBL/GenBank/DDBJ whole genome shotgun (WGS) entry which is preliminary data.</text>
</comment>
<keyword evidence="5 7" id="KW-1133">Transmembrane helix</keyword>
<dbReference type="GO" id="GO:0015293">
    <property type="term" value="F:symporter activity"/>
    <property type="evidence" value="ECO:0007669"/>
    <property type="project" value="UniProtKB-UniRule"/>
</dbReference>
<evidence type="ECO:0000256" key="4">
    <source>
        <dbReference type="ARBA" id="ARBA00022847"/>
    </source>
</evidence>
<dbReference type="Pfam" id="PF01566">
    <property type="entry name" value="Nramp"/>
    <property type="match status" value="1"/>
</dbReference>
<evidence type="ECO:0000256" key="7">
    <source>
        <dbReference type="HAMAP-Rule" id="MF_00221"/>
    </source>
</evidence>
<feature type="transmembrane region" description="Helical" evidence="7">
    <location>
        <begin position="275"/>
        <end position="297"/>
    </location>
</feature>
<evidence type="ECO:0000256" key="1">
    <source>
        <dbReference type="ARBA" id="ARBA00004141"/>
    </source>
</evidence>
<keyword evidence="2 7" id="KW-0813">Transport</keyword>
<feature type="transmembrane region" description="Helical" evidence="7">
    <location>
        <begin position="124"/>
        <end position="143"/>
    </location>
</feature>
<evidence type="ECO:0000256" key="6">
    <source>
        <dbReference type="ARBA" id="ARBA00023136"/>
    </source>
</evidence>
<dbReference type="InterPro" id="IPR001046">
    <property type="entry name" value="NRAMP_fam"/>
</dbReference>
<dbReference type="EMBL" id="WNKV01000007">
    <property type="protein sequence ID" value="MTW16692.1"/>
    <property type="molecule type" value="Genomic_DNA"/>
</dbReference>
<feature type="region of interest" description="Disordered" evidence="8">
    <location>
        <begin position="1"/>
        <end position="30"/>
    </location>
</feature>